<evidence type="ECO:0000313" key="4">
    <source>
        <dbReference type="EMBL" id="HIT94312.1"/>
    </source>
</evidence>
<comment type="similarity">
    <text evidence="2">Belongs to the ROK (NagC/XylR) family.</text>
</comment>
<dbReference type="EMBL" id="DVLW01000106">
    <property type="protein sequence ID" value="HIT94312.1"/>
    <property type="molecule type" value="Genomic_DNA"/>
</dbReference>
<comment type="caution">
    <text evidence="4">The sequence shown here is derived from an EMBL/GenBank/DDBJ whole genome shotgun (WGS) entry which is preliminary data.</text>
</comment>
<proteinExistence type="inferred from homology"/>
<accession>A0A9D1H742</accession>
<dbReference type="PANTHER" id="PTHR18964:SF149">
    <property type="entry name" value="BIFUNCTIONAL UDP-N-ACETYLGLUCOSAMINE 2-EPIMERASE_N-ACETYLMANNOSAMINE KINASE"/>
    <property type="match status" value="1"/>
</dbReference>
<dbReference type="InterPro" id="IPR043129">
    <property type="entry name" value="ATPase_NBD"/>
</dbReference>
<dbReference type="Proteomes" id="UP000824160">
    <property type="component" value="Unassembled WGS sequence"/>
</dbReference>
<evidence type="ECO:0000256" key="3">
    <source>
        <dbReference type="ARBA" id="ARBA00022629"/>
    </source>
</evidence>
<evidence type="ECO:0000256" key="2">
    <source>
        <dbReference type="ARBA" id="ARBA00006479"/>
    </source>
</evidence>
<dbReference type="InterPro" id="IPR036390">
    <property type="entry name" value="WH_DNA-bd_sf"/>
</dbReference>
<keyword evidence="3" id="KW-0119">Carbohydrate metabolism</keyword>
<dbReference type="SUPFAM" id="SSF46785">
    <property type="entry name" value="Winged helix' DNA-binding domain"/>
    <property type="match status" value="1"/>
</dbReference>
<sequence length="414" mass="44943">MASSAPEQIAGEKPRDIKINNRRIVLELLRRGDRVSLGQLAESCNLSRNTIKKCMDFFLQKGIAADAGKGSSTSEGGKKPDMFMLDENWGIIGSIYCFKNHLCGALYTIGLSLLCRDEEQLTIYTPDEVKAGSVRLMHRMLQNCGKELSLLKSVTCSIHGVVDIHTGTVFSSGHNGWNGQVSLGGMISEALGGIPVYCCNPVRSMLLCEAEQDPAVTDNSAILYTNGRGAMAAVIRNGVVVQGKRCVLGEISGIPLNFTSHPDSDTSLGGDSLGALVCRDRLMTEIGSNPALYLSSTLSSLGREPELEDIFEAAQAGDELAQAVMRYSARWFAVSLRQLLFLADPDIIIIQGDYAGAGDYFLQTLKRYVQSYVAPSVSVIPDIRLSKQEEITSCMRGGAIVSRNRVFDSDTMYE</sequence>
<dbReference type="Gene3D" id="3.30.420.40">
    <property type="match status" value="2"/>
</dbReference>
<organism evidence="4 5">
    <name type="scientific">Candidatus Faecivivens stercoripullorum</name>
    <dbReference type="NCBI Taxonomy" id="2840805"/>
    <lineage>
        <taxon>Bacteria</taxon>
        <taxon>Bacillati</taxon>
        <taxon>Bacillota</taxon>
        <taxon>Clostridia</taxon>
        <taxon>Eubacteriales</taxon>
        <taxon>Oscillospiraceae</taxon>
        <taxon>Oscillospiraceae incertae sedis</taxon>
        <taxon>Candidatus Faecivivens</taxon>
    </lineage>
</organism>
<dbReference type="SUPFAM" id="SSF53067">
    <property type="entry name" value="Actin-like ATPase domain"/>
    <property type="match status" value="1"/>
</dbReference>
<keyword evidence="3" id="KW-0859">Xylose metabolism</keyword>
<dbReference type="Pfam" id="PF00480">
    <property type="entry name" value="ROK"/>
    <property type="match status" value="1"/>
</dbReference>
<reference evidence="4" key="2">
    <citation type="journal article" date="2021" name="PeerJ">
        <title>Extensive microbial diversity within the chicken gut microbiome revealed by metagenomics and culture.</title>
        <authorList>
            <person name="Gilroy R."/>
            <person name="Ravi A."/>
            <person name="Getino M."/>
            <person name="Pursley I."/>
            <person name="Horton D.L."/>
            <person name="Alikhan N.F."/>
            <person name="Baker D."/>
            <person name="Gharbi K."/>
            <person name="Hall N."/>
            <person name="Watson M."/>
            <person name="Adriaenssens E.M."/>
            <person name="Foster-Nyarko E."/>
            <person name="Jarju S."/>
            <person name="Secka A."/>
            <person name="Antonio M."/>
            <person name="Oren A."/>
            <person name="Chaudhuri R.R."/>
            <person name="La Ragione R."/>
            <person name="Hildebrand F."/>
            <person name="Pallen M.J."/>
        </authorList>
    </citation>
    <scope>NUCLEOTIDE SEQUENCE</scope>
    <source>
        <strain evidence="4">ChiBcec7-5410</strain>
    </source>
</reference>
<dbReference type="InterPro" id="IPR036388">
    <property type="entry name" value="WH-like_DNA-bd_sf"/>
</dbReference>
<dbReference type="PANTHER" id="PTHR18964">
    <property type="entry name" value="ROK (REPRESSOR, ORF, KINASE) FAMILY"/>
    <property type="match status" value="1"/>
</dbReference>
<protein>
    <submittedName>
        <fullName evidence="4">ROK family transcriptional regulator</fullName>
    </submittedName>
</protein>
<dbReference type="InterPro" id="IPR000600">
    <property type="entry name" value="ROK"/>
</dbReference>
<comment type="function">
    <text evidence="1">Transcriptional repressor of xylose-utilizing enzymes.</text>
</comment>
<dbReference type="GO" id="GO:0042732">
    <property type="term" value="P:D-xylose metabolic process"/>
    <property type="evidence" value="ECO:0007669"/>
    <property type="project" value="UniProtKB-KW"/>
</dbReference>
<reference evidence="4" key="1">
    <citation type="submission" date="2020-10" db="EMBL/GenBank/DDBJ databases">
        <authorList>
            <person name="Gilroy R."/>
        </authorList>
    </citation>
    <scope>NUCLEOTIDE SEQUENCE</scope>
    <source>
        <strain evidence="4">ChiBcec7-5410</strain>
    </source>
</reference>
<dbReference type="AlphaFoldDB" id="A0A9D1H742"/>
<gene>
    <name evidence="4" type="ORF">IAC43_03940</name>
</gene>
<name>A0A9D1H742_9FIRM</name>
<evidence type="ECO:0000256" key="1">
    <source>
        <dbReference type="ARBA" id="ARBA00002486"/>
    </source>
</evidence>
<dbReference type="Pfam" id="PF13412">
    <property type="entry name" value="HTH_24"/>
    <property type="match status" value="1"/>
</dbReference>
<dbReference type="Gene3D" id="1.10.10.10">
    <property type="entry name" value="Winged helix-like DNA-binding domain superfamily/Winged helix DNA-binding domain"/>
    <property type="match status" value="1"/>
</dbReference>
<evidence type="ECO:0000313" key="5">
    <source>
        <dbReference type="Proteomes" id="UP000824160"/>
    </source>
</evidence>